<reference evidence="2 3" key="1">
    <citation type="submission" date="2006-06" db="EMBL/GenBank/DDBJ databases">
        <authorList>
            <person name="Moran M.A."/>
            <person name="Ferriera S."/>
            <person name="Johnson J."/>
            <person name="Kravitz S."/>
            <person name="Beeson K."/>
            <person name="Sutton G."/>
            <person name="Rogers Y.-H."/>
            <person name="Friedman R."/>
            <person name="Frazier M."/>
            <person name="Venter J.C."/>
        </authorList>
    </citation>
    <scope>NUCLEOTIDE SEQUENCE [LARGE SCALE GENOMIC DNA]</scope>
    <source>
        <strain evidence="2 3">E-37</strain>
    </source>
</reference>
<evidence type="ECO:0000259" key="1">
    <source>
        <dbReference type="Pfam" id="PF01814"/>
    </source>
</evidence>
<feature type="domain" description="Hemerythrin-like" evidence="1">
    <location>
        <begin position="37"/>
        <end position="179"/>
    </location>
</feature>
<sequence>MTYDINTREGLPPEMRTLYRDLPRDGWLEHPGLKKATRNWMGAHLGFRHTGALLKAETERFLDKETPADLYAERLGFFGHRLVVSLHGHHTWEDRSFFPELEAADPRFARGLEMLESDHVTLDETLDRLTRQANRVIALETLDPAQMTEEAGPLHDTVSALTGFLERHLTDEEDLVVPIVLHHRLRG</sequence>
<keyword evidence="3" id="KW-1185">Reference proteome</keyword>
<protein>
    <recommendedName>
        <fullName evidence="1">Hemerythrin-like domain-containing protein</fullName>
    </recommendedName>
</protein>
<name>A3JZH3_SAGS3</name>
<accession>A3JZH3</accession>
<dbReference type="RefSeq" id="WP_005856163.1">
    <property type="nucleotide sequence ID" value="NZ_AAYA01000002.1"/>
</dbReference>
<dbReference type="Pfam" id="PF01814">
    <property type="entry name" value="Hemerythrin"/>
    <property type="match status" value="1"/>
</dbReference>
<dbReference type="Proteomes" id="UP000005713">
    <property type="component" value="Unassembled WGS sequence"/>
</dbReference>
<dbReference type="Gene3D" id="1.20.120.520">
    <property type="entry name" value="nmb1532 protein domain like"/>
    <property type="match status" value="1"/>
</dbReference>
<organism evidence="2 3">
    <name type="scientific">Sagittula stellata (strain ATCC 700073 / DSM 11524 / E-37)</name>
    <dbReference type="NCBI Taxonomy" id="388399"/>
    <lineage>
        <taxon>Bacteria</taxon>
        <taxon>Pseudomonadati</taxon>
        <taxon>Pseudomonadota</taxon>
        <taxon>Alphaproteobacteria</taxon>
        <taxon>Rhodobacterales</taxon>
        <taxon>Roseobacteraceae</taxon>
        <taxon>Sagittula</taxon>
    </lineage>
</organism>
<evidence type="ECO:0000313" key="3">
    <source>
        <dbReference type="Proteomes" id="UP000005713"/>
    </source>
</evidence>
<gene>
    <name evidence="2" type="ORF">SSE37_08708</name>
</gene>
<dbReference type="eggNOG" id="ENOG5030DC7">
    <property type="taxonomic scope" value="Bacteria"/>
</dbReference>
<evidence type="ECO:0000313" key="2">
    <source>
        <dbReference type="EMBL" id="EBA09876.1"/>
    </source>
</evidence>
<proteinExistence type="predicted"/>
<dbReference type="EMBL" id="AAYA01000002">
    <property type="protein sequence ID" value="EBA09876.1"/>
    <property type="molecule type" value="Genomic_DNA"/>
</dbReference>
<dbReference type="InterPro" id="IPR012312">
    <property type="entry name" value="Hemerythrin-like"/>
</dbReference>
<comment type="caution">
    <text evidence="2">The sequence shown here is derived from an EMBL/GenBank/DDBJ whole genome shotgun (WGS) entry which is preliminary data.</text>
</comment>
<dbReference type="AlphaFoldDB" id="A3JZH3"/>